<accession>A0ABP1C9M9</accession>
<dbReference type="PANTHER" id="PTHR38599:SF1">
    <property type="entry name" value="CUPIN DOMAIN PROTEIN (AFU_ORTHOLOGUE AFUA_3G13620)"/>
    <property type="match status" value="1"/>
</dbReference>
<dbReference type="Proteomes" id="UP001497493">
    <property type="component" value="Chromosome"/>
</dbReference>
<feature type="chain" id="PRO_5045474985" evidence="1">
    <location>
        <begin position="22"/>
        <end position="144"/>
    </location>
</feature>
<reference evidence="3 4" key="1">
    <citation type="submission" date="2024-04" db="EMBL/GenBank/DDBJ databases">
        <authorList>
            <person name="Cremers G."/>
        </authorList>
    </citation>
    <scope>NUCLEOTIDE SEQUENCE [LARGE SCALE GENOMIC DNA]</scope>
    <source>
        <strain evidence="3">MeCH1-AG</strain>
    </source>
</reference>
<keyword evidence="1" id="KW-0732">Signal</keyword>
<name>A0ABP1C9M9_9GAMM</name>
<dbReference type="EMBL" id="OZ026884">
    <property type="protein sequence ID" value="CAL1240873.1"/>
    <property type="molecule type" value="Genomic_DNA"/>
</dbReference>
<evidence type="ECO:0000259" key="2">
    <source>
        <dbReference type="Pfam" id="PF07883"/>
    </source>
</evidence>
<dbReference type="Gene3D" id="2.60.120.10">
    <property type="entry name" value="Jelly Rolls"/>
    <property type="match status" value="1"/>
</dbReference>
<dbReference type="PANTHER" id="PTHR38599">
    <property type="entry name" value="CUPIN DOMAIN PROTEIN (AFU_ORTHOLOGUE AFUA_3G13620)"/>
    <property type="match status" value="1"/>
</dbReference>
<dbReference type="InterPro" id="IPR014710">
    <property type="entry name" value="RmlC-like_jellyroll"/>
</dbReference>
<feature type="domain" description="Cupin type-2" evidence="2">
    <location>
        <begin position="56"/>
        <end position="129"/>
    </location>
</feature>
<proteinExistence type="predicted"/>
<keyword evidence="4" id="KW-1185">Reference proteome</keyword>
<evidence type="ECO:0000313" key="4">
    <source>
        <dbReference type="Proteomes" id="UP001497493"/>
    </source>
</evidence>
<sequence>MVTRFLGGVAFSALSVSAASAGDLPIVLTTTDKSKVTLVFDRALPNVPGKSLKGVLVEYRPGGSSPPHTHPASAFIYATVLEGAIRSKVNDGPEKVYHAGESWAEVPGDHHAVSANASDTQPARLLAVFVVDSDEKNLVTNDNE</sequence>
<organism evidence="3 4">
    <name type="scientific">Candidatus Methylocalor cossyra</name>
    <dbReference type="NCBI Taxonomy" id="3108543"/>
    <lineage>
        <taxon>Bacteria</taxon>
        <taxon>Pseudomonadati</taxon>
        <taxon>Pseudomonadota</taxon>
        <taxon>Gammaproteobacteria</taxon>
        <taxon>Methylococcales</taxon>
        <taxon>Methylococcaceae</taxon>
        <taxon>Candidatus Methylocalor</taxon>
    </lineage>
</organism>
<evidence type="ECO:0000256" key="1">
    <source>
        <dbReference type="SAM" id="SignalP"/>
    </source>
</evidence>
<protein>
    <submittedName>
        <fullName evidence="3">Quercetin dioxygenase-like cupin family protein</fullName>
    </submittedName>
</protein>
<dbReference type="InterPro" id="IPR013096">
    <property type="entry name" value="Cupin_2"/>
</dbReference>
<dbReference type="SUPFAM" id="SSF51182">
    <property type="entry name" value="RmlC-like cupins"/>
    <property type="match status" value="1"/>
</dbReference>
<dbReference type="RefSeq" id="WP_348757430.1">
    <property type="nucleotide sequence ID" value="NZ_OZ026884.1"/>
</dbReference>
<evidence type="ECO:0000313" key="3">
    <source>
        <dbReference type="EMBL" id="CAL1240873.1"/>
    </source>
</evidence>
<dbReference type="InterPro" id="IPR011051">
    <property type="entry name" value="RmlC_Cupin_sf"/>
</dbReference>
<dbReference type="Pfam" id="PF07883">
    <property type="entry name" value="Cupin_2"/>
    <property type="match status" value="1"/>
</dbReference>
<gene>
    <name evidence="3" type="ORF">MECH1_V1_2097</name>
</gene>
<feature type="signal peptide" evidence="1">
    <location>
        <begin position="1"/>
        <end position="21"/>
    </location>
</feature>
<dbReference type="CDD" id="cd02234">
    <property type="entry name" value="cupin_BLR7677-like"/>
    <property type="match status" value="1"/>
</dbReference>